<evidence type="ECO:0000256" key="5">
    <source>
        <dbReference type="PIRNR" id="PIRNR000368"/>
    </source>
</evidence>
<dbReference type="PATRIC" id="fig|1702221.3.peg.2299"/>
<evidence type="ECO:0000313" key="6">
    <source>
        <dbReference type="EMBL" id="AMK55502.1"/>
    </source>
</evidence>
<dbReference type="SFLD" id="SFLDG01066">
    <property type="entry name" value="organic_radical-activating_enz"/>
    <property type="match status" value="1"/>
</dbReference>
<dbReference type="InterPro" id="IPR013785">
    <property type="entry name" value="Aldolase_TIM"/>
</dbReference>
<dbReference type="SUPFAM" id="SSF102114">
    <property type="entry name" value="Radical SAM enzymes"/>
    <property type="match status" value="1"/>
</dbReference>
<evidence type="ECO:0000313" key="7">
    <source>
        <dbReference type="Proteomes" id="UP000069771"/>
    </source>
</evidence>
<dbReference type="NCBIfam" id="TIGR02491">
    <property type="entry name" value="NrdG"/>
    <property type="match status" value="1"/>
</dbReference>
<reference evidence="6 7" key="1">
    <citation type="journal article" date="2016" name="Gut Pathog.">
        <title>Whole genome sequencing of "Faecalibaculum rodentium" ALO17, isolated from C57BL/6J laboratory mouse feces.</title>
        <authorList>
            <person name="Lim S."/>
            <person name="Chang D.H."/>
            <person name="Ahn S."/>
            <person name="Kim B.C."/>
        </authorList>
    </citation>
    <scope>NUCLEOTIDE SEQUENCE [LARGE SCALE GENOMIC DNA]</scope>
    <source>
        <strain evidence="6 7">Alo17</strain>
    </source>
</reference>
<keyword evidence="5" id="KW-0560">Oxidoreductase</keyword>
<dbReference type="GO" id="GO:0043365">
    <property type="term" value="F:[formate-C-acetyltransferase]-activating enzyme activity"/>
    <property type="evidence" value="ECO:0007669"/>
    <property type="project" value="InterPro"/>
</dbReference>
<gene>
    <name evidence="6" type="ORF">AALO17_23680</name>
</gene>
<comment type="similarity">
    <text evidence="5">Belongs to the organic radical-activating enzymes family.</text>
</comment>
<dbReference type="InterPro" id="IPR058240">
    <property type="entry name" value="rSAM_sf"/>
</dbReference>
<keyword evidence="4" id="KW-0411">Iron-sulfur</keyword>
<protein>
    <recommendedName>
        <fullName evidence="5">Anaerobic ribonucleoside-triphosphate reductase-activating protein</fullName>
        <ecNumber evidence="5">1.97.1.-</ecNumber>
    </recommendedName>
</protein>
<evidence type="ECO:0000256" key="1">
    <source>
        <dbReference type="ARBA" id="ARBA00022691"/>
    </source>
</evidence>
<dbReference type="AlphaFoldDB" id="A0A140DXX5"/>
<evidence type="ECO:0000256" key="4">
    <source>
        <dbReference type="ARBA" id="ARBA00023014"/>
    </source>
</evidence>
<dbReference type="Gene3D" id="3.20.20.70">
    <property type="entry name" value="Aldolase class I"/>
    <property type="match status" value="1"/>
</dbReference>
<keyword evidence="7" id="KW-1185">Reference proteome</keyword>
<dbReference type="PIRSF" id="PIRSF000368">
    <property type="entry name" value="NrdG"/>
    <property type="match status" value="1"/>
</dbReference>
<dbReference type="Pfam" id="PF13353">
    <property type="entry name" value="Fer4_12"/>
    <property type="match status" value="1"/>
</dbReference>
<keyword evidence="2" id="KW-0479">Metal-binding</keyword>
<evidence type="ECO:0000256" key="3">
    <source>
        <dbReference type="ARBA" id="ARBA00023004"/>
    </source>
</evidence>
<organism evidence="6 7">
    <name type="scientific">Faecalibaculum rodentium</name>
    <dbReference type="NCBI Taxonomy" id="1702221"/>
    <lineage>
        <taxon>Bacteria</taxon>
        <taxon>Bacillati</taxon>
        <taxon>Bacillota</taxon>
        <taxon>Erysipelotrichia</taxon>
        <taxon>Erysipelotrichales</taxon>
        <taxon>Erysipelotrichaceae</taxon>
        <taxon>Faecalibaculum</taxon>
    </lineage>
</organism>
<dbReference type="CDD" id="cd01335">
    <property type="entry name" value="Radical_SAM"/>
    <property type="match status" value="1"/>
</dbReference>
<dbReference type="InterPro" id="IPR012837">
    <property type="entry name" value="NrdG"/>
</dbReference>
<dbReference type="SFLD" id="SFLDG01063">
    <property type="entry name" value="activating_enzymes__group_1"/>
    <property type="match status" value="1"/>
</dbReference>
<comment type="function">
    <text evidence="5">Activation of anaerobic ribonucleoside-triphosphate reductase under anaerobic conditions by generation of an organic free radical, using S-adenosylmethionine and reduced flavodoxin as cosubstrates to produce 5'-deoxy-adenosine.</text>
</comment>
<dbReference type="EMBL" id="CP011391">
    <property type="protein sequence ID" value="AMK55502.1"/>
    <property type="molecule type" value="Genomic_DNA"/>
</dbReference>
<sequence length="194" mass="22058">MTCRDCTDDVRGLSPVCYDGGMNYGEIKTYDIANGEGVRVTLFVSGCRNHCFNCFQPQTWDFGYGQPFDQAARDQIFQALDHAYIQGLTLLGGDPFEPENQADLVPFLEEVKARYPDKDIWAFTGYILDQDLLDGGRRHGPWTDRFLSLLDILVDGPFVQNLYDISLKFRGSSNQRIIDMKQSLASQDVILYME</sequence>
<dbReference type="SFLD" id="SFLDF00299">
    <property type="entry name" value="anaerobic_ribonucleoside-triph"/>
    <property type="match status" value="1"/>
</dbReference>
<evidence type="ECO:0000256" key="2">
    <source>
        <dbReference type="ARBA" id="ARBA00022723"/>
    </source>
</evidence>
<keyword evidence="1" id="KW-0949">S-adenosyl-L-methionine</keyword>
<name>A0A140DXX5_9FIRM</name>
<dbReference type="KEGG" id="fro:AALO17_23680"/>
<dbReference type="Proteomes" id="UP000069771">
    <property type="component" value="Chromosome"/>
</dbReference>
<dbReference type="STRING" id="1702221.AALO17_23680"/>
<dbReference type="SFLD" id="SFLDS00029">
    <property type="entry name" value="Radical_SAM"/>
    <property type="match status" value="1"/>
</dbReference>
<proteinExistence type="inferred from homology"/>
<dbReference type="EC" id="1.97.1.-" evidence="5"/>
<dbReference type="GO" id="GO:0051539">
    <property type="term" value="F:4 iron, 4 sulfur cluster binding"/>
    <property type="evidence" value="ECO:0007669"/>
    <property type="project" value="InterPro"/>
</dbReference>
<dbReference type="InterPro" id="IPR007197">
    <property type="entry name" value="rSAM"/>
</dbReference>
<keyword evidence="3" id="KW-0408">Iron</keyword>
<accession>A0A140DXX5</accession>